<gene>
    <name evidence="2" type="ORF">OV079_51130</name>
</gene>
<accession>A0A9X3F1U8</accession>
<protein>
    <submittedName>
        <fullName evidence="2">Uncharacterized protein</fullName>
    </submittedName>
</protein>
<dbReference type="Proteomes" id="UP001150924">
    <property type="component" value="Unassembled WGS sequence"/>
</dbReference>
<feature type="region of interest" description="Disordered" evidence="1">
    <location>
        <begin position="83"/>
        <end position="106"/>
    </location>
</feature>
<reference evidence="2" key="1">
    <citation type="submission" date="2022-11" db="EMBL/GenBank/DDBJ databases">
        <title>Minimal conservation of predation-associated metabolite biosynthetic gene clusters underscores biosynthetic potential of Myxococcota including descriptions for ten novel species: Archangium lansinium sp. nov., Myxococcus landrumus sp. nov., Nannocystis bai.</title>
        <authorList>
            <person name="Ahearne A."/>
            <person name="Stevens C."/>
            <person name="Phillips K."/>
        </authorList>
    </citation>
    <scope>NUCLEOTIDE SEQUENCE</scope>
    <source>
        <strain evidence="2">Na p29</strain>
    </source>
</reference>
<organism evidence="2 3">
    <name type="scientific">Nannocystis pusilla</name>
    <dbReference type="NCBI Taxonomy" id="889268"/>
    <lineage>
        <taxon>Bacteria</taxon>
        <taxon>Pseudomonadati</taxon>
        <taxon>Myxococcota</taxon>
        <taxon>Polyangia</taxon>
        <taxon>Nannocystales</taxon>
        <taxon>Nannocystaceae</taxon>
        <taxon>Nannocystis</taxon>
    </lineage>
</organism>
<dbReference type="EMBL" id="JAPNKE010000002">
    <property type="protein sequence ID" value="MCY1013745.1"/>
    <property type="molecule type" value="Genomic_DNA"/>
</dbReference>
<evidence type="ECO:0000313" key="3">
    <source>
        <dbReference type="Proteomes" id="UP001150924"/>
    </source>
</evidence>
<proteinExistence type="predicted"/>
<name>A0A9X3F1U8_9BACT</name>
<evidence type="ECO:0000313" key="2">
    <source>
        <dbReference type="EMBL" id="MCY1013745.1"/>
    </source>
</evidence>
<evidence type="ECO:0000256" key="1">
    <source>
        <dbReference type="SAM" id="MobiDB-lite"/>
    </source>
</evidence>
<dbReference type="AlphaFoldDB" id="A0A9X3F1U8"/>
<dbReference type="RefSeq" id="WP_267777857.1">
    <property type="nucleotide sequence ID" value="NZ_JAPNKE010000002.1"/>
</dbReference>
<comment type="caution">
    <text evidence="2">The sequence shown here is derived from an EMBL/GenBank/DDBJ whole genome shotgun (WGS) entry which is preliminary data.</text>
</comment>
<keyword evidence="3" id="KW-1185">Reference proteome</keyword>
<sequence length="106" mass="12054">MVDDDGDFFDGEEFIGPIQRWAIDRELPWEQPIPFDPNDEHDESVPVPGDVDVNAILEQWASVLRTNRDSLIAALRHFNDVDHDPFVRASSPRRRSGASRSRTTAP</sequence>